<evidence type="ECO:0000313" key="6">
    <source>
        <dbReference type="Proteomes" id="UP001462961"/>
    </source>
</evidence>
<name>A0A9Q6S9A8_9BURK</name>
<dbReference type="Proteomes" id="UP001462961">
    <property type="component" value="Unassembled WGS sequence"/>
</dbReference>
<geneLocation type="plasmid" evidence="5"/>
<dbReference type="Pfam" id="PF00903">
    <property type="entry name" value="Glyoxalase"/>
    <property type="match status" value="1"/>
</dbReference>
<dbReference type="InterPro" id="IPR037523">
    <property type="entry name" value="VOC_core"/>
</dbReference>
<dbReference type="PANTHER" id="PTHR36113">
    <property type="entry name" value="LYASE, PUTATIVE-RELATED-RELATED"/>
    <property type="match status" value="1"/>
</dbReference>
<evidence type="ECO:0000256" key="1">
    <source>
        <dbReference type="ARBA" id="ARBA00022723"/>
    </source>
</evidence>
<accession>A0A9Q6S9A8</accession>
<dbReference type="PROSITE" id="PS51819">
    <property type="entry name" value="VOC"/>
    <property type="match status" value="1"/>
</dbReference>
<evidence type="ECO:0000313" key="3">
    <source>
        <dbReference type="EMBL" id="MEO1760027.1"/>
    </source>
</evidence>
<dbReference type="AlphaFoldDB" id="A0A9Q6S9A8"/>
<keyword evidence="1" id="KW-0479">Metal-binding</keyword>
<reference evidence="4 5" key="1">
    <citation type="journal article" date="2014" name="Genome Announc.">
        <title>Draft Genome Sequence of the Haloacid-Degrading Burkholderia caribensis Strain MBA4.</title>
        <authorList>
            <person name="Pan Y."/>
            <person name="Kong K.F."/>
            <person name="Tsang J.S."/>
        </authorList>
    </citation>
    <scope>NUCLEOTIDE SEQUENCE [LARGE SCALE GENOMIC DNA]</scope>
    <source>
        <strain evidence="4 5">852011</strain>
    </source>
</reference>
<dbReference type="PANTHER" id="PTHR36113:SF6">
    <property type="entry name" value="FOSFOMYCIN RESISTANCE PROTEIN FOSX"/>
    <property type="match status" value="1"/>
</dbReference>
<sequence length="141" mass="15774">MTTQALTSGIDHVGLAVRDLNLTRDFFIECLQWKQVGEKPDYPAAFVSDGHVMLTLWQVTNQANLVAFDRKTNVGLHHLALRVGSEEALSEIFRRVSQWPGVKVEFAPENLGAGPKRHTMIYEPGGIRLEFDFDPRLKAAG</sequence>
<dbReference type="RefSeq" id="WP_107204186.1">
    <property type="nucleotide sequence ID" value="NZ_CP015960.1"/>
</dbReference>
<dbReference type="InterPro" id="IPR004360">
    <property type="entry name" value="Glyas_Fos-R_dOase_dom"/>
</dbReference>
<reference evidence="3 6" key="3">
    <citation type="submission" date="2024-01" db="EMBL/GenBank/DDBJ databases">
        <title>The diversity of rhizobia nodulating Mimosa spp. in eleven states of Brazil covering several biomes is determined by host plant, location, and edaphic factors.</title>
        <authorList>
            <person name="Rouws L."/>
            <person name="Barauna A."/>
            <person name="Beukes C."/>
            <person name="De Faria S.M."/>
            <person name="Gross E."/>
            <person name="Dos Reis Junior F.B."/>
            <person name="Simon M."/>
            <person name="Maluk M."/>
            <person name="Odee D.W."/>
            <person name="Kenicer G."/>
            <person name="Young J.P.W."/>
            <person name="Reis V.M."/>
            <person name="Zilli J."/>
            <person name="James E.K."/>
        </authorList>
    </citation>
    <scope>NUCLEOTIDE SEQUENCE [LARGE SCALE GENOMIC DNA]</scope>
    <source>
        <strain evidence="3 6">JHI1651</strain>
    </source>
</reference>
<evidence type="ECO:0000313" key="5">
    <source>
        <dbReference type="Proteomes" id="UP000509548"/>
    </source>
</evidence>
<geneLocation type="plasmid" evidence="4">
    <name>unnamed</name>
</geneLocation>
<keyword evidence="4" id="KW-0614">Plasmid</keyword>
<dbReference type="Gene3D" id="3.10.180.10">
    <property type="entry name" value="2,3-Dihydroxybiphenyl 1,2-Dioxygenase, domain 1"/>
    <property type="match status" value="1"/>
</dbReference>
<proteinExistence type="predicted"/>
<dbReference type="InterPro" id="IPR051332">
    <property type="entry name" value="Fosfomycin_Res_Enzymes"/>
</dbReference>
<dbReference type="EMBL" id="JAYLVJ010000102">
    <property type="protein sequence ID" value="MEO1760027.1"/>
    <property type="molecule type" value="Genomic_DNA"/>
</dbReference>
<protein>
    <submittedName>
        <fullName evidence="4">Glyoxalase</fullName>
    </submittedName>
    <submittedName>
        <fullName evidence="3">VOC family protein</fullName>
    </submittedName>
</protein>
<dbReference type="InterPro" id="IPR029068">
    <property type="entry name" value="Glyas_Bleomycin-R_OHBP_Dase"/>
</dbReference>
<dbReference type="EMBL" id="CP015960">
    <property type="protein sequence ID" value="QLB66995.1"/>
    <property type="molecule type" value="Genomic_DNA"/>
</dbReference>
<evidence type="ECO:0000313" key="4">
    <source>
        <dbReference type="EMBL" id="QLB66995.1"/>
    </source>
</evidence>
<reference evidence="4" key="2">
    <citation type="submission" date="2016-06" db="EMBL/GenBank/DDBJ databases">
        <authorList>
            <person name="Huang P."/>
            <person name="Jiang X."/>
            <person name="Liu X."/>
        </authorList>
    </citation>
    <scope>NUCLEOTIDE SEQUENCE</scope>
    <source>
        <strain evidence="4">852011</strain>
        <plasmid evidence="4">unnamed</plasmid>
    </source>
</reference>
<evidence type="ECO:0000259" key="2">
    <source>
        <dbReference type="PROSITE" id="PS51819"/>
    </source>
</evidence>
<dbReference type="Proteomes" id="UP000509548">
    <property type="component" value="Plasmid unnamed"/>
</dbReference>
<dbReference type="GO" id="GO:0046872">
    <property type="term" value="F:metal ion binding"/>
    <property type="evidence" value="ECO:0007669"/>
    <property type="project" value="UniProtKB-KW"/>
</dbReference>
<keyword evidence="6" id="KW-1185">Reference proteome</keyword>
<dbReference type="SUPFAM" id="SSF54593">
    <property type="entry name" value="Glyoxalase/Bleomycin resistance protein/Dihydroxybiphenyl dioxygenase"/>
    <property type="match status" value="1"/>
</dbReference>
<gene>
    <name evidence="4" type="ORF">A9O66_31310</name>
    <name evidence="3" type="ORF">VOI32_39985</name>
</gene>
<organism evidence="4 5">
    <name type="scientific">Paraburkholderia caribensis</name>
    <dbReference type="NCBI Taxonomy" id="75105"/>
    <lineage>
        <taxon>Bacteria</taxon>
        <taxon>Pseudomonadati</taxon>
        <taxon>Pseudomonadota</taxon>
        <taxon>Betaproteobacteria</taxon>
        <taxon>Burkholderiales</taxon>
        <taxon>Burkholderiaceae</taxon>
        <taxon>Paraburkholderia</taxon>
    </lineage>
</organism>
<feature type="domain" description="VOC" evidence="2">
    <location>
        <begin position="9"/>
        <end position="134"/>
    </location>
</feature>